<accession>A0A839RTW6</accession>
<dbReference type="EMBL" id="JACHWS010000004">
    <property type="protein sequence ID" value="MBB3039799.1"/>
    <property type="molecule type" value="Genomic_DNA"/>
</dbReference>
<evidence type="ECO:0000313" key="3">
    <source>
        <dbReference type="Proteomes" id="UP000567922"/>
    </source>
</evidence>
<name>A0A839RTW6_9ACTN</name>
<protein>
    <recommendedName>
        <fullName evidence="4">Primosomal protein</fullName>
    </recommendedName>
</protein>
<reference evidence="2 3" key="1">
    <citation type="submission" date="2020-08" db="EMBL/GenBank/DDBJ databases">
        <title>Sequencing the genomes of 1000 actinobacteria strains.</title>
        <authorList>
            <person name="Klenk H.-P."/>
        </authorList>
    </citation>
    <scope>NUCLEOTIDE SEQUENCE [LARGE SCALE GENOMIC DNA]</scope>
    <source>
        <strain evidence="2 3">DSM 45258</strain>
    </source>
</reference>
<gene>
    <name evidence="2" type="ORF">FHU29_004287</name>
</gene>
<evidence type="ECO:0008006" key="4">
    <source>
        <dbReference type="Google" id="ProtNLM"/>
    </source>
</evidence>
<sequence>MAGDIVPIELGLTDGDVVTLWAPRWREGDDEWQAFLGREEDLFAFASISHLAAFIRTEEDHDLVEHPTWHVVAALSAAELEPEEEHRYDLVGAPELAAGLPDALTVAELEDTLNMARTLGEVCDLDAVNSFFDNHPQLDALPGGHHAFAGSDGEELWNKVGRALADGWDGVLDAIDNIVASPDVDPEVLELCEAEILAADENDVEADDAAESSDDVEELDEAPLAEDDDHDDFWVAVGIDPVKILTGSDEYYTLRCYLDDLPVFLGRDGIIYAFRSERALARYLADKHDHELAAVTTFAEVSTAATDGSLDITVTDDNTYVLTGLVDDIATGPESVDSEQLDLAVELLSDAADFADDDSVEEALARTTPLGWYVSYVISPDPTRMAPGAPFTTEAAAWRDLVHAFEARLRVM</sequence>
<dbReference type="AlphaFoldDB" id="A0A839RTW6"/>
<keyword evidence="3" id="KW-1185">Reference proteome</keyword>
<evidence type="ECO:0000256" key="1">
    <source>
        <dbReference type="SAM" id="MobiDB-lite"/>
    </source>
</evidence>
<dbReference type="RefSeq" id="WP_064442487.1">
    <property type="nucleotide sequence ID" value="NZ_BDDI01000026.1"/>
</dbReference>
<organism evidence="2 3">
    <name type="scientific">Hoyosella altamirensis</name>
    <dbReference type="NCBI Taxonomy" id="616997"/>
    <lineage>
        <taxon>Bacteria</taxon>
        <taxon>Bacillati</taxon>
        <taxon>Actinomycetota</taxon>
        <taxon>Actinomycetes</taxon>
        <taxon>Mycobacteriales</taxon>
        <taxon>Hoyosellaceae</taxon>
        <taxon>Hoyosella</taxon>
    </lineage>
</organism>
<dbReference type="OrthoDB" id="3350465at2"/>
<evidence type="ECO:0000313" key="2">
    <source>
        <dbReference type="EMBL" id="MBB3039799.1"/>
    </source>
</evidence>
<comment type="caution">
    <text evidence="2">The sequence shown here is derived from an EMBL/GenBank/DDBJ whole genome shotgun (WGS) entry which is preliminary data.</text>
</comment>
<proteinExistence type="predicted"/>
<feature type="region of interest" description="Disordered" evidence="1">
    <location>
        <begin position="202"/>
        <end position="224"/>
    </location>
</feature>
<dbReference type="Proteomes" id="UP000567922">
    <property type="component" value="Unassembled WGS sequence"/>
</dbReference>